<evidence type="ECO:0000256" key="9">
    <source>
        <dbReference type="SAM" id="MobiDB-lite"/>
    </source>
</evidence>
<feature type="compositionally biased region" description="Basic and acidic residues" evidence="9">
    <location>
        <begin position="277"/>
        <end position="291"/>
    </location>
</feature>
<evidence type="ECO:0000256" key="4">
    <source>
        <dbReference type="ARBA" id="ARBA00022723"/>
    </source>
</evidence>
<keyword evidence="6" id="KW-0560">Oxidoreductase</keyword>
<dbReference type="InterPro" id="IPR006314">
    <property type="entry name" value="Dyp_peroxidase"/>
</dbReference>
<dbReference type="Pfam" id="PF04261">
    <property type="entry name" value="Dyp_perox_N"/>
    <property type="match status" value="1"/>
</dbReference>
<dbReference type="Pfam" id="PF20628">
    <property type="entry name" value="Dyp_perox_C"/>
    <property type="match status" value="1"/>
</dbReference>
<dbReference type="GO" id="GO:0004601">
    <property type="term" value="F:peroxidase activity"/>
    <property type="evidence" value="ECO:0007669"/>
    <property type="project" value="UniProtKB-KW"/>
</dbReference>
<dbReference type="PANTHER" id="PTHR30521:SF4">
    <property type="entry name" value="DEFERROCHELATASE"/>
    <property type="match status" value="1"/>
</dbReference>
<sequence>MERPAENGPRPSRRRVLLGGAAAAGVGAMTLGGGDALIRSLRAPAETVANAERVHGGRTYPFHGAHQAGVATPPQAHARFIGVDLKKDVDADGVRRLLTLLSDDASRLTRGESALADTEPELATAPSGLTVTFGFGPGLVERVDPKAVPDWLGPLPEFETDRLEERWSHGDLLLQVCSDDPLTLSHAVRMLLKDTRAFGEVRWSQEGFRRAYGAEPDGTTMRNLFGQVDGTVNPGPEDEDFAPLVWCGAESPGWLRGGTALVLRRISMDLDEWDRLDRPGREDSVGRRLDDGAPLTGGGEHDEPDLEATTPLGFPVIAEYAHIRRARSEDPDERILRRAYNYESATGEDAGLLFACYQRDPDRQFVPIQRRLDELDLLNEWITHIGSAVFALPPGCSEGGFVGQTLFEG</sequence>
<evidence type="ECO:0000313" key="12">
    <source>
        <dbReference type="EMBL" id="MYR34951.1"/>
    </source>
</evidence>
<dbReference type="GO" id="GO:0020037">
    <property type="term" value="F:heme binding"/>
    <property type="evidence" value="ECO:0007669"/>
    <property type="project" value="InterPro"/>
</dbReference>
<dbReference type="InterPro" id="IPR048328">
    <property type="entry name" value="Dyp_perox_C"/>
</dbReference>
<feature type="region of interest" description="Disordered" evidence="9">
    <location>
        <begin position="277"/>
        <end position="309"/>
    </location>
</feature>
<evidence type="ECO:0000256" key="5">
    <source>
        <dbReference type="ARBA" id="ARBA00022729"/>
    </source>
</evidence>
<dbReference type="RefSeq" id="WP_042285307.1">
    <property type="nucleotide sequence ID" value="NZ_BAZE01000014.1"/>
</dbReference>
<dbReference type="SUPFAM" id="SSF54909">
    <property type="entry name" value="Dimeric alpha+beta barrel"/>
    <property type="match status" value="1"/>
</dbReference>
<evidence type="ECO:0000256" key="3">
    <source>
        <dbReference type="ARBA" id="ARBA00022617"/>
    </source>
</evidence>
<dbReference type="InterPro" id="IPR048327">
    <property type="entry name" value="Dyp_perox_N"/>
</dbReference>
<feature type="domain" description="Dyp-type peroxidase C-terminal" evidence="11">
    <location>
        <begin position="221"/>
        <end position="396"/>
    </location>
</feature>
<evidence type="ECO:0000256" key="6">
    <source>
        <dbReference type="ARBA" id="ARBA00023002"/>
    </source>
</evidence>
<dbReference type="InterPro" id="IPR011008">
    <property type="entry name" value="Dimeric_a/b-barrel"/>
</dbReference>
<feature type="domain" description="Dyp-type peroxidase N-terminal" evidence="10">
    <location>
        <begin position="67"/>
        <end position="209"/>
    </location>
</feature>
<evidence type="ECO:0000259" key="10">
    <source>
        <dbReference type="Pfam" id="PF04261"/>
    </source>
</evidence>
<dbReference type="Proteomes" id="UP000467124">
    <property type="component" value="Unassembled WGS sequence"/>
</dbReference>
<dbReference type="GeneID" id="91393796"/>
<comment type="similarity">
    <text evidence="8">Belongs to the DyP-type peroxidase family.</text>
</comment>
<keyword evidence="5" id="KW-0732">Signal</keyword>
<keyword evidence="2 12" id="KW-0575">Peroxidase</keyword>
<dbReference type="PROSITE" id="PS51404">
    <property type="entry name" value="DYP_PEROXIDASE"/>
    <property type="match status" value="1"/>
</dbReference>
<evidence type="ECO:0000256" key="7">
    <source>
        <dbReference type="ARBA" id="ARBA00023004"/>
    </source>
</evidence>
<proteinExistence type="inferred from homology"/>
<comment type="caution">
    <text evidence="12">The sequence shown here is derived from an EMBL/GenBank/DDBJ whole genome shotgun (WGS) entry which is preliminary data.</text>
</comment>
<name>A0A7K2IYA2_9ACTN</name>
<dbReference type="GO" id="GO:0046872">
    <property type="term" value="F:metal ion binding"/>
    <property type="evidence" value="ECO:0007669"/>
    <property type="project" value="UniProtKB-KW"/>
</dbReference>
<dbReference type="AlphaFoldDB" id="A0A7K2IYA2"/>
<evidence type="ECO:0000256" key="1">
    <source>
        <dbReference type="ARBA" id="ARBA00001970"/>
    </source>
</evidence>
<dbReference type="GO" id="GO:0005829">
    <property type="term" value="C:cytosol"/>
    <property type="evidence" value="ECO:0007669"/>
    <property type="project" value="TreeGrafter"/>
</dbReference>
<dbReference type="NCBIfam" id="TIGR01413">
    <property type="entry name" value="Dyp_perox_fam"/>
    <property type="match status" value="1"/>
</dbReference>
<evidence type="ECO:0000313" key="13">
    <source>
        <dbReference type="Proteomes" id="UP000467124"/>
    </source>
</evidence>
<reference evidence="12 13" key="1">
    <citation type="journal article" date="2019" name="Nat. Commun.">
        <title>The antimicrobial potential of Streptomyces from insect microbiomes.</title>
        <authorList>
            <person name="Chevrette M.G."/>
            <person name="Carlson C.M."/>
            <person name="Ortega H.E."/>
            <person name="Thomas C."/>
            <person name="Ananiev G.E."/>
            <person name="Barns K.J."/>
            <person name="Book A.J."/>
            <person name="Cagnazzo J."/>
            <person name="Carlos C."/>
            <person name="Flanigan W."/>
            <person name="Grubbs K.J."/>
            <person name="Horn H.A."/>
            <person name="Hoffmann F.M."/>
            <person name="Klassen J.L."/>
            <person name="Knack J.J."/>
            <person name="Lewin G.R."/>
            <person name="McDonald B.R."/>
            <person name="Muller L."/>
            <person name="Melo W.G.P."/>
            <person name="Pinto-Tomas A.A."/>
            <person name="Schmitz A."/>
            <person name="Wendt-Pienkowski E."/>
            <person name="Wildman S."/>
            <person name="Zhao M."/>
            <person name="Zhang F."/>
            <person name="Bugni T.S."/>
            <person name="Andes D.R."/>
            <person name="Pupo M.T."/>
            <person name="Currie C.R."/>
        </authorList>
    </citation>
    <scope>NUCLEOTIDE SEQUENCE [LARGE SCALE GENOMIC DNA]</scope>
    <source>
        <strain evidence="12 13">SID5840</strain>
    </source>
</reference>
<dbReference type="PANTHER" id="PTHR30521">
    <property type="entry name" value="DEFERROCHELATASE/PEROXIDASE"/>
    <property type="match status" value="1"/>
</dbReference>
<keyword evidence="3" id="KW-0349">Heme</keyword>
<dbReference type="PROSITE" id="PS51318">
    <property type="entry name" value="TAT"/>
    <property type="match status" value="1"/>
</dbReference>
<keyword evidence="4" id="KW-0479">Metal-binding</keyword>
<protein>
    <submittedName>
        <fullName evidence="12">Dyp-type peroxidase</fullName>
    </submittedName>
</protein>
<gene>
    <name evidence="12" type="ORF">GTW20_22500</name>
</gene>
<evidence type="ECO:0000256" key="8">
    <source>
        <dbReference type="ARBA" id="ARBA00025737"/>
    </source>
</evidence>
<dbReference type="InterPro" id="IPR006311">
    <property type="entry name" value="TAT_signal"/>
</dbReference>
<accession>A0A7K2IYA2</accession>
<organism evidence="12 13">
    <name type="scientific">Nocardiopsis alba</name>
    <dbReference type="NCBI Taxonomy" id="53437"/>
    <lineage>
        <taxon>Bacteria</taxon>
        <taxon>Bacillati</taxon>
        <taxon>Actinomycetota</taxon>
        <taxon>Actinomycetes</taxon>
        <taxon>Streptosporangiales</taxon>
        <taxon>Nocardiopsidaceae</taxon>
        <taxon>Nocardiopsis</taxon>
    </lineage>
</organism>
<evidence type="ECO:0000256" key="2">
    <source>
        <dbReference type="ARBA" id="ARBA00022559"/>
    </source>
</evidence>
<keyword evidence="7" id="KW-0408">Iron</keyword>
<comment type="cofactor">
    <cofactor evidence="1">
        <name>heme b</name>
        <dbReference type="ChEBI" id="CHEBI:60344"/>
    </cofactor>
</comment>
<dbReference type="EMBL" id="WWHY01000001">
    <property type="protein sequence ID" value="MYR34951.1"/>
    <property type="molecule type" value="Genomic_DNA"/>
</dbReference>
<evidence type="ECO:0000259" key="11">
    <source>
        <dbReference type="Pfam" id="PF20628"/>
    </source>
</evidence>